<keyword evidence="1" id="KW-0812">Transmembrane</keyword>
<feature type="transmembrane region" description="Helical" evidence="1">
    <location>
        <begin position="107"/>
        <end position="125"/>
    </location>
</feature>
<dbReference type="EMBL" id="ML736153">
    <property type="protein sequence ID" value="KAE8383716.1"/>
    <property type="molecule type" value="Genomic_DNA"/>
</dbReference>
<gene>
    <name evidence="2" type="ORF">BDV26DRAFT_276984</name>
</gene>
<accession>A0A5N7BPF3</accession>
<dbReference type="OrthoDB" id="10021397at2759"/>
<sequence length="297" mass="32477">MVDISSSTISQQLSGKEVAALKIAPETPRLATVMLIRVINGYDASNVVNIQSRLYKAFAGTAVVGAAYNRAAVIIERIIMGTVGLVIGGLIRSALASNGDTTWRWAFYMNLLWAGLVLIMAFIYISSKYLRVDIPFSGSVWDWGSGASIAVWVVFECAIPVYLFRRLNLVPLWVVSGCARVLDTGTFYYTPLFFTFTRGHSPLQQTICLLPFVIVFIAAIVLTSGPLPLFSGYNIIYIISLGSVGSVIMFNLAQIDSITYYLLKDTIGGVSSVIWESEDPDILTRGVEAVTNIFAKK</sequence>
<dbReference type="SUPFAM" id="SSF103473">
    <property type="entry name" value="MFS general substrate transporter"/>
    <property type="match status" value="1"/>
</dbReference>
<name>A0A5N7BPF3_9EURO</name>
<reference evidence="2 3" key="1">
    <citation type="submission" date="2019-04" db="EMBL/GenBank/DDBJ databases">
        <title>Friends and foes A comparative genomics studyof 23 Aspergillus species from section Flavi.</title>
        <authorList>
            <consortium name="DOE Joint Genome Institute"/>
            <person name="Kjaerbolling I."/>
            <person name="Vesth T."/>
            <person name="Frisvad J.C."/>
            <person name="Nybo J.L."/>
            <person name="Theobald S."/>
            <person name="Kildgaard S."/>
            <person name="Isbrandt T."/>
            <person name="Kuo A."/>
            <person name="Sato A."/>
            <person name="Lyhne E.K."/>
            <person name="Kogle M.E."/>
            <person name="Wiebenga A."/>
            <person name="Kun R.S."/>
            <person name="Lubbers R.J."/>
            <person name="Makela M.R."/>
            <person name="Barry K."/>
            <person name="Chovatia M."/>
            <person name="Clum A."/>
            <person name="Daum C."/>
            <person name="Haridas S."/>
            <person name="He G."/>
            <person name="LaButti K."/>
            <person name="Lipzen A."/>
            <person name="Mondo S."/>
            <person name="Riley R."/>
            <person name="Salamov A."/>
            <person name="Simmons B.A."/>
            <person name="Magnuson J.K."/>
            <person name="Henrissat B."/>
            <person name="Mortensen U.H."/>
            <person name="Larsen T.O."/>
            <person name="Devries R.P."/>
            <person name="Grigoriev I.V."/>
            <person name="Machida M."/>
            <person name="Baker S.E."/>
            <person name="Andersen M.R."/>
        </authorList>
    </citation>
    <scope>NUCLEOTIDE SEQUENCE [LARGE SCALE GENOMIC DNA]</scope>
    <source>
        <strain evidence="2 3">IBT 29228</strain>
    </source>
</reference>
<dbReference type="AlphaFoldDB" id="A0A5N7BPF3"/>
<evidence type="ECO:0000256" key="1">
    <source>
        <dbReference type="SAM" id="Phobius"/>
    </source>
</evidence>
<feature type="transmembrane region" description="Helical" evidence="1">
    <location>
        <begin position="146"/>
        <end position="164"/>
    </location>
</feature>
<feature type="transmembrane region" description="Helical" evidence="1">
    <location>
        <begin position="170"/>
        <end position="194"/>
    </location>
</feature>
<feature type="transmembrane region" description="Helical" evidence="1">
    <location>
        <begin position="235"/>
        <end position="253"/>
    </location>
</feature>
<protein>
    <submittedName>
        <fullName evidence="2">Uncharacterized protein</fullName>
    </submittedName>
</protein>
<organism evidence="2 3">
    <name type="scientific">Aspergillus bertholletiae</name>
    <dbReference type="NCBI Taxonomy" id="1226010"/>
    <lineage>
        <taxon>Eukaryota</taxon>
        <taxon>Fungi</taxon>
        <taxon>Dikarya</taxon>
        <taxon>Ascomycota</taxon>
        <taxon>Pezizomycotina</taxon>
        <taxon>Eurotiomycetes</taxon>
        <taxon>Eurotiomycetidae</taxon>
        <taxon>Eurotiales</taxon>
        <taxon>Aspergillaceae</taxon>
        <taxon>Aspergillus</taxon>
        <taxon>Aspergillus subgen. Circumdati</taxon>
    </lineage>
</organism>
<feature type="transmembrane region" description="Helical" evidence="1">
    <location>
        <begin position="206"/>
        <end position="229"/>
    </location>
</feature>
<keyword evidence="3" id="KW-1185">Reference proteome</keyword>
<feature type="transmembrane region" description="Helical" evidence="1">
    <location>
        <begin position="78"/>
        <end position="95"/>
    </location>
</feature>
<keyword evidence="1" id="KW-1133">Transmembrane helix</keyword>
<proteinExistence type="predicted"/>
<evidence type="ECO:0000313" key="2">
    <source>
        <dbReference type="EMBL" id="KAE8383716.1"/>
    </source>
</evidence>
<keyword evidence="1" id="KW-0472">Membrane</keyword>
<dbReference type="Proteomes" id="UP000326198">
    <property type="component" value="Unassembled WGS sequence"/>
</dbReference>
<dbReference type="InterPro" id="IPR036259">
    <property type="entry name" value="MFS_trans_sf"/>
</dbReference>
<evidence type="ECO:0000313" key="3">
    <source>
        <dbReference type="Proteomes" id="UP000326198"/>
    </source>
</evidence>